<keyword evidence="4" id="KW-1185">Reference proteome</keyword>
<dbReference type="AlphaFoldDB" id="A0AAN9BRM8"/>
<dbReference type="PANTHER" id="PTHR46849:SF1">
    <property type="entry name" value="RCC1 DOMAIN-CONTAINING PROTEIN 1"/>
    <property type="match status" value="1"/>
</dbReference>
<dbReference type="InterPro" id="IPR052830">
    <property type="entry name" value="RCC1_domain-containing"/>
</dbReference>
<accession>A0AAN9BRM8</accession>
<feature type="compositionally biased region" description="Polar residues" evidence="2">
    <location>
        <begin position="66"/>
        <end position="88"/>
    </location>
</feature>
<name>A0AAN9BRM8_9CAEN</name>
<feature type="repeat" description="RCC1" evidence="1">
    <location>
        <begin position="352"/>
        <end position="442"/>
    </location>
</feature>
<dbReference type="PROSITE" id="PS50012">
    <property type="entry name" value="RCC1_3"/>
    <property type="match status" value="3"/>
</dbReference>
<dbReference type="Gene3D" id="2.130.10.30">
    <property type="entry name" value="Regulator of chromosome condensation 1/beta-lactamase-inhibitor protein II"/>
    <property type="match status" value="1"/>
</dbReference>
<feature type="region of interest" description="Disordered" evidence="2">
    <location>
        <begin position="39"/>
        <end position="106"/>
    </location>
</feature>
<feature type="repeat" description="RCC1" evidence="1">
    <location>
        <begin position="443"/>
        <end position="496"/>
    </location>
</feature>
<evidence type="ECO:0008006" key="5">
    <source>
        <dbReference type="Google" id="ProtNLM"/>
    </source>
</evidence>
<evidence type="ECO:0000313" key="3">
    <source>
        <dbReference type="EMBL" id="KAK7109920.1"/>
    </source>
</evidence>
<feature type="compositionally biased region" description="Basic and acidic residues" evidence="2">
    <location>
        <begin position="39"/>
        <end position="53"/>
    </location>
</feature>
<dbReference type="PROSITE" id="PS00626">
    <property type="entry name" value="RCC1_2"/>
    <property type="match status" value="3"/>
</dbReference>
<dbReference type="InterPro" id="IPR000408">
    <property type="entry name" value="Reg_chr_condens"/>
</dbReference>
<proteinExistence type="predicted"/>
<dbReference type="InterPro" id="IPR009091">
    <property type="entry name" value="RCC1/BLIP-II"/>
</dbReference>
<dbReference type="EMBL" id="JBAMIC010000003">
    <property type="protein sequence ID" value="KAK7109920.1"/>
    <property type="molecule type" value="Genomic_DNA"/>
</dbReference>
<dbReference type="PRINTS" id="PR00633">
    <property type="entry name" value="RCCNDNSATION"/>
</dbReference>
<dbReference type="PANTHER" id="PTHR46849">
    <property type="entry name" value="RCC1 DOMAIN-CONTAINING PROTEIN 1"/>
    <property type="match status" value="1"/>
</dbReference>
<dbReference type="Pfam" id="PF00415">
    <property type="entry name" value="RCC1"/>
    <property type="match status" value="2"/>
</dbReference>
<sequence length="509" mass="56026">MYHAYTCGFNGFGQIEELEFNMKSYLNMAMKALDIDHSETKEQKLPSETATKKFKEHSKHDKTHADTQSCKSPISESRQLQSLTMSTDLTRKRKMKETDDDSVKRPFPSQTWNRNIVLLWKICSFADGIQLEHVEMTWSRCAVTLLARKDLEYKKQYHTVICGYPGAAKDSSESLLLHLSDTEIKTSNEAGMLLQEEDKLLLLREGSRTAEPVTLVTQGSGDIRDASSIGCVSATASEIIIAYDGISVGKVSLECEESESAARKSSGDGPRLVLTCLDSGLSIQQVSCGLEHSVFLMRHGTVLTCGSGSRGQLGHGSLEGEEVPRVVSAMEGLRCVCVSAGGWHSAVVSDCGDLYMWGWNESGQLGLPCPALERHKQHHQSDHGQECLEQQKLAESGETTAASLHLWPQCVDVVDVGCVNVEENAVVQVACGTRHSVVLTERGQVFSTGWNKYGQLGLAHTDSVDQFSCVIFTGHQEATVTQFWCGAWNTFFVVKETSDTTEQYDTDTS</sequence>
<protein>
    <recommendedName>
        <fullName evidence="5">RCC1 domain-containing protein 1</fullName>
    </recommendedName>
</protein>
<gene>
    <name evidence="3" type="ORF">V1264_013876</name>
</gene>
<feature type="repeat" description="RCC1" evidence="1">
    <location>
        <begin position="300"/>
        <end position="351"/>
    </location>
</feature>
<evidence type="ECO:0000313" key="4">
    <source>
        <dbReference type="Proteomes" id="UP001374579"/>
    </source>
</evidence>
<evidence type="ECO:0000256" key="2">
    <source>
        <dbReference type="SAM" id="MobiDB-lite"/>
    </source>
</evidence>
<dbReference type="SUPFAM" id="SSF50985">
    <property type="entry name" value="RCC1/BLIP-II"/>
    <property type="match status" value="1"/>
</dbReference>
<reference evidence="3 4" key="1">
    <citation type="submission" date="2024-02" db="EMBL/GenBank/DDBJ databases">
        <title>Chromosome-scale genome assembly of the rough periwinkle Littorina saxatilis.</title>
        <authorList>
            <person name="De Jode A."/>
            <person name="Faria R."/>
            <person name="Formenti G."/>
            <person name="Sims Y."/>
            <person name="Smith T.P."/>
            <person name="Tracey A."/>
            <person name="Wood J.M.D."/>
            <person name="Zagrodzka Z.B."/>
            <person name="Johannesson K."/>
            <person name="Butlin R.K."/>
            <person name="Leder E.H."/>
        </authorList>
    </citation>
    <scope>NUCLEOTIDE SEQUENCE [LARGE SCALE GENOMIC DNA]</scope>
    <source>
        <strain evidence="3">Snail1</strain>
        <tissue evidence="3">Muscle</tissue>
    </source>
</reference>
<evidence type="ECO:0000256" key="1">
    <source>
        <dbReference type="PROSITE-ProRule" id="PRU00235"/>
    </source>
</evidence>
<dbReference type="Pfam" id="PF13540">
    <property type="entry name" value="RCC1_2"/>
    <property type="match status" value="1"/>
</dbReference>
<dbReference type="Proteomes" id="UP001374579">
    <property type="component" value="Unassembled WGS sequence"/>
</dbReference>
<comment type="caution">
    <text evidence="3">The sequence shown here is derived from an EMBL/GenBank/DDBJ whole genome shotgun (WGS) entry which is preliminary data.</text>
</comment>
<organism evidence="3 4">
    <name type="scientific">Littorina saxatilis</name>
    <dbReference type="NCBI Taxonomy" id="31220"/>
    <lineage>
        <taxon>Eukaryota</taxon>
        <taxon>Metazoa</taxon>
        <taxon>Spiralia</taxon>
        <taxon>Lophotrochozoa</taxon>
        <taxon>Mollusca</taxon>
        <taxon>Gastropoda</taxon>
        <taxon>Caenogastropoda</taxon>
        <taxon>Littorinimorpha</taxon>
        <taxon>Littorinoidea</taxon>
        <taxon>Littorinidae</taxon>
        <taxon>Littorina</taxon>
    </lineage>
</organism>